<keyword evidence="3" id="KW-1185">Reference proteome</keyword>
<reference evidence="2" key="1">
    <citation type="journal article" date="2013" name="Nat. Commun.">
        <title>Whole-genome sequencing of Oryza brachyantha reveals mechanisms underlying Oryza genome evolution.</title>
        <authorList>
            <person name="Chen J."/>
            <person name="Huang Q."/>
            <person name="Gao D."/>
            <person name="Wang J."/>
            <person name="Lang Y."/>
            <person name="Liu T."/>
            <person name="Li B."/>
            <person name="Bai Z."/>
            <person name="Luis Goicoechea J."/>
            <person name="Liang C."/>
            <person name="Chen C."/>
            <person name="Zhang W."/>
            <person name="Sun S."/>
            <person name="Liao Y."/>
            <person name="Zhang X."/>
            <person name="Yang L."/>
            <person name="Song C."/>
            <person name="Wang M."/>
            <person name="Shi J."/>
            <person name="Liu G."/>
            <person name="Liu J."/>
            <person name="Zhou H."/>
            <person name="Zhou W."/>
            <person name="Yu Q."/>
            <person name="An N."/>
            <person name="Chen Y."/>
            <person name="Cai Q."/>
            <person name="Wang B."/>
            <person name="Liu B."/>
            <person name="Min J."/>
            <person name="Huang Y."/>
            <person name="Wu H."/>
            <person name="Li Z."/>
            <person name="Zhang Y."/>
            <person name="Yin Y."/>
            <person name="Song W."/>
            <person name="Jiang J."/>
            <person name="Jackson S.A."/>
            <person name="Wing R.A."/>
            <person name="Wang J."/>
            <person name="Chen M."/>
        </authorList>
    </citation>
    <scope>NUCLEOTIDE SEQUENCE [LARGE SCALE GENOMIC DNA]</scope>
    <source>
        <strain evidence="2">cv. IRGC 101232</strain>
    </source>
</reference>
<keyword evidence="1" id="KW-0472">Membrane</keyword>
<organism evidence="2">
    <name type="scientific">Oryza brachyantha</name>
    <name type="common">malo sina</name>
    <dbReference type="NCBI Taxonomy" id="4533"/>
    <lineage>
        <taxon>Eukaryota</taxon>
        <taxon>Viridiplantae</taxon>
        <taxon>Streptophyta</taxon>
        <taxon>Embryophyta</taxon>
        <taxon>Tracheophyta</taxon>
        <taxon>Spermatophyta</taxon>
        <taxon>Magnoliopsida</taxon>
        <taxon>Liliopsida</taxon>
        <taxon>Poales</taxon>
        <taxon>Poaceae</taxon>
        <taxon>BOP clade</taxon>
        <taxon>Oryzoideae</taxon>
        <taxon>Oryzeae</taxon>
        <taxon>Oryzinae</taxon>
        <taxon>Oryza</taxon>
    </lineage>
</organism>
<protein>
    <submittedName>
        <fullName evidence="2">Uncharacterized protein</fullName>
    </submittedName>
</protein>
<name>J3MAF8_ORYBR</name>
<dbReference type="EnsemblPlants" id="OB06G10020.1">
    <property type="protein sequence ID" value="OB06G10020.1"/>
    <property type="gene ID" value="OB06G10020"/>
</dbReference>
<accession>J3MAF8</accession>
<dbReference type="HOGENOM" id="CLU_1838227_0_0_1"/>
<dbReference type="Gramene" id="OB06G10020.1">
    <property type="protein sequence ID" value="OB06G10020.1"/>
    <property type="gene ID" value="OB06G10020"/>
</dbReference>
<keyword evidence="1" id="KW-0812">Transmembrane</keyword>
<sequence>MQNLSRVSMAVVMEKNPRLCGLSYTNLGTHCWRPWRGCSMSVFLQRVEGVDNIKMMSLVKEIQVLEMVFVTILEMVMVVMVVVGMLVVTINMGEDLTDVVVVTVCIFMMMIMHECFSMAPTFEIGFLIFDSYAWPTSLGV</sequence>
<reference evidence="2" key="2">
    <citation type="submission" date="2013-04" db="UniProtKB">
        <authorList>
            <consortium name="EnsemblPlants"/>
        </authorList>
    </citation>
    <scope>IDENTIFICATION</scope>
</reference>
<dbReference type="Proteomes" id="UP000006038">
    <property type="component" value="Chromosome 6"/>
</dbReference>
<dbReference type="AlphaFoldDB" id="J3MAF8"/>
<evidence type="ECO:0000313" key="3">
    <source>
        <dbReference type="Proteomes" id="UP000006038"/>
    </source>
</evidence>
<feature type="transmembrane region" description="Helical" evidence="1">
    <location>
        <begin position="96"/>
        <end position="116"/>
    </location>
</feature>
<feature type="transmembrane region" description="Helical" evidence="1">
    <location>
        <begin position="64"/>
        <end position="90"/>
    </location>
</feature>
<evidence type="ECO:0000313" key="2">
    <source>
        <dbReference type="EnsemblPlants" id="OB06G10020.1"/>
    </source>
</evidence>
<keyword evidence="1" id="KW-1133">Transmembrane helix</keyword>
<proteinExistence type="predicted"/>
<evidence type="ECO:0000256" key="1">
    <source>
        <dbReference type="SAM" id="Phobius"/>
    </source>
</evidence>